<accession>A0ABS5B3H5</accession>
<evidence type="ECO:0000313" key="3">
    <source>
        <dbReference type="Proteomes" id="UP001519296"/>
    </source>
</evidence>
<evidence type="ECO:0000313" key="2">
    <source>
        <dbReference type="EMBL" id="MBP2623386.1"/>
    </source>
</evidence>
<dbReference type="RefSeq" id="WP_209627887.1">
    <property type="nucleotide sequence ID" value="NZ_PRDG01000003.1"/>
</dbReference>
<evidence type="ECO:0000256" key="1">
    <source>
        <dbReference type="SAM" id="SignalP"/>
    </source>
</evidence>
<evidence type="ECO:0008006" key="4">
    <source>
        <dbReference type="Google" id="ProtNLM"/>
    </source>
</evidence>
<organism evidence="2 3">
    <name type="scientific">Streptococcus oricebi</name>
    <dbReference type="NCBI Taxonomy" id="1547447"/>
    <lineage>
        <taxon>Bacteria</taxon>
        <taxon>Bacillati</taxon>
        <taxon>Bacillota</taxon>
        <taxon>Bacilli</taxon>
        <taxon>Lactobacillales</taxon>
        <taxon>Streptococcaceae</taxon>
        <taxon>Streptococcus</taxon>
    </lineage>
</organism>
<gene>
    <name evidence="2" type="ORF">C4K46_05465</name>
</gene>
<sequence>MKKIKIFTLLLFSLIIFTAISTSNVKAGTDPYWERQKQMTHMVYGPFFAYRTGSALNHWGAKIPGTFEYRVRNAVLYKYGTINAGKTYRVRWYQKISPRGKFGMGQSGQAVGFYCEN</sequence>
<name>A0ABS5B3H5_9STRE</name>
<reference evidence="2 3" key="1">
    <citation type="submission" date="2018-02" db="EMBL/GenBank/DDBJ databases">
        <title>Draft genome sequence of Streptococcus oricebi CCUG 70868T type strain.</title>
        <authorList>
            <person name="Mendez V."/>
            <person name="Salva-Serra F."/>
            <person name="Jaen-Luchoro D."/>
            <person name="Gonzales-Siles L."/>
            <person name="Karlsson R."/>
            <person name="Engstrom-Jakobsson H."/>
            <person name="Busquets A."/>
            <person name="Gomila M."/>
            <person name="Pineiro-Iglesias B."/>
            <person name="Bennasar-Figueras A."/>
            <person name="Seeger M."/>
            <person name="Moore E."/>
        </authorList>
    </citation>
    <scope>NUCLEOTIDE SEQUENCE [LARGE SCALE GENOMIC DNA]</scope>
    <source>
        <strain evidence="2 3">CCUG 70868</strain>
    </source>
</reference>
<protein>
    <recommendedName>
        <fullName evidence="4">Bacteriocin</fullName>
    </recommendedName>
</protein>
<dbReference type="Proteomes" id="UP001519296">
    <property type="component" value="Unassembled WGS sequence"/>
</dbReference>
<keyword evidence="3" id="KW-1185">Reference proteome</keyword>
<feature type="chain" id="PRO_5045363954" description="Bacteriocin" evidence="1">
    <location>
        <begin position="28"/>
        <end position="117"/>
    </location>
</feature>
<feature type="signal peptide" evidence="1">
    <location>
        <begin position="1"/>
        <end position="27"/>
    </location>
</feature>
<dbReference type="EMBL" id="PRDG01000003">
    <property type="protein sequence ID" value="MBP2623386.1"/>
    <property type="molecule type" value="Genomic_DNA"/>
</dbReference>
<keyword evidence="1" id="KW-0732">Signal</keyword>
<proteinExistence type="predicted"/>
<comment type="caution">
    <text evidence="2">The sequence shown here is derived from an EMBL/GenBank/DDBJ whole genome shotgun (WGS) entry which is preliminary data.</text>
</comment>